<evidence type="ECO:0000256" key="5">
    <source>
        <dbReference type="ARBA" id="ARBA00022759"/>
    </source>
</evidence>
<dbReference type="OrthoDB" id="1000020at2759"/>
<keyword evidence="3" id="KW-0548">Nucleotidyltransferase</keyword>
<dbReference type="PANTHER" id="PTHR37984:SF5">
    <property type="entry name" value="PROTEIN NYNRIN-LIKE"/>
    <property type="match status" value="1"/>
</dbReference>
<evidence type="ECO:0000256" key="7">
    <source>
        <dbReference type="ARBA" id="ARBA00022918"/>
    </source>
</evidence>
<keyword evidence="4" id="KW-0540">Nuclease</keyword>
<dbReference type="Gene3D" id="3.30.70.270">
    <property type="match status" value="2"/>
</dbReference>
<dbReference type="GO" id="GO:0003676">
    <property type="term" value="F:nucleic acid binding"/>
    <property type="evidence" value="ECO:0007669"/>
    <property type="project" value="InterPro"/>
</dbReference>
<keyword evidence="1" id="KW-0645">Protease</keyword>
<dbReference type="Gene3D" id="3.30.420.10">
    <property type="entry name" value="Ribonuclease H-like superfamily/Ribonuclease H"/>
    <property type="match status" value="1"/>
</dbReference>
<dbReference type="InterPro" id="IPR012337">
    <property type="entry name" value="RNaseH-like_sf"/>
</dbReference>
<protein>
    <recommendedName>
        <fullName evidence="9">Reverse transcriptase domain-containing protein</fullName>
    </recommendedName>
</protein>
<dbReference type="PROSITE" id="PS50878">
    <property type="entry name" value="RT_POL"/>
    <property type="match status" value="1"/>
</dbReference>
<reference evidence="10" key="1">
    <citation type="submission" date="2023-05" db="EMBL/GenBank/DDBJ databases">
        <title>Genome and transcriptome analyses reveal genes involved in the formation of fine ridges on petal epidermal cells in Hibiscus trionum.</title>
        <authorList>
            <person name="Koshimizu S."/>
            <person name="Masuda S."/>
            <person name="Ishii T."/>
            <person name="Shirasu K."/>
            <person name="Hoshino A."/>
            <person name="Arita M."/>
        </authorList>
    </citation>
    <scope>NUCLEOTIDE SEQUENCE</scope>
    <source>
        <strain evidence="10">Hamamatsu line</strain>
    </source>
</reference>
<dbReference type="Pfam" id="PF00078">
    <property type="entry name" value="RVT_1"/>
    <property type="match status" value="1"/>
</dbReference>
<gene>
    <name evidence="10" type="ORF">HRI_004037600</name>
</gene>
<comment type="caution">
    <text evidence="10">The sequence shown here is derived from an EMBL/GenBank/DDBJ whole genome shotgun (WGS) entry which is preliminary data.</text>
</comment>
<dbReference type="InterPro" id="IPR036397">
    <property type="entry name" value="RNaseH_sf"/>
</dbReference>
<dbReference type="FunFam" id="3.30.70.270:FF:000020">
    <property type="entry name" value="Transposon Tf2-6 polyprotein-like Protein"/>
    <property type="match status" value="1"/>
</dbReference>
<keyword evidence="5" id="KW-0255">Endonuclease</keyword>
<sequence length="735" mass="84953">MYRRCPLMVQGHVFPVDMMELPFYGFDVILGMDWLTEHGSRINFETNRISLRLADDYEIVVVGENVKFLSNVVSVLEAKRLVEMGCEAYLAYVMNPNMSEVRPQDIQTVCDFPSVFPEELSGLPPDREVEFAIETYSDSAPVSIAPYRMAPKELKELKTQLQELTDRGFIRPSSSPWGAPVLFVKKKDGSMRMCIDYIQLNRLTMKNKYPLPRIDDLFDQLRGASVFSKIDLRSGYYQLKVREVDVPKTAFRTRYGHYEFLVMPFGLTNAPAAFMDMMNMIFHQYLDQFVVVFIDDILVYSRTKEDHGRHLRLVLQTLLDNQLYVKLSKCEFWIREVVFLGHVVSADGIRFDPKKIEAIVEWKQPKSVTEICSFLGLSGYYRRFVEGFSKLAAPLTQLLQKSVQFEWLDARKRAFEKLKEALTQAPVLIQPESGKDYVVYSDASYVGLGCVLMQDKRVVAYASRQLKTHERNYPTHDIELAAVSLKYIMTQRDLNLRQRRWLELLKDYDLTIEYHPGKANVVADALSRKVTVDLRAMFARLSLSGDGVLVAELQVRPTLGQLIREKQLLDRSLAPHVQDIAEGRPSNYSFSIDGILCFRNRIVVLEDSDLRHTILIEAHSSSFAMHPGSTKMYRDLKNEYFWVDLKRDVADFVSKCMVCQRVKAEHQVPLGLLQPLRIPEWKWENITMDFVSGLPLTPRKKNSVWVIVDRFTKCAHFLAVNTTYTLDRLANFVHW</sequence>
<keyword evidence="11" id="KW-1185">Reference proteome</keyword>
<dbReference type="CDD" id="cd09274">
    <property type="entry name" value="RNase_HI_RT_Ty3"/>
    <property type="match status" value="1"/>
</dbReference>
<dbReference type="GO" id="GO:0006508">
    <property type="term" value="P:proteolysis"/>
    <property type="evidence" value="ECO:0007669"/>
    <property type="project" value="UniProtKB-KW"/>
</dbReference>
<evidence type="ECO:0000256" key="3">
    <source>
        <dbReference type="ARBA" id="ARBA00022695"/>
    </source>
</evidence>
<dbReference type="InterPro" id="IPR000477">
    <property type="entry name" value="RT_dom"/>
</dbReference>
<evidence type="ECO:0000256" key="8">
    <source>
        <dbReference type="ARBA" id="ARBA00023268"/>
    </source>
</evidence>
<organism evidence="10 11">
    <name type="scientific">Hibiscus trionum</name>
    <name type="common">Flower of an hour</name>
    <dbReference type="NCBI Taxonomy" id="183268"/>
    <lineage>
        <taxon>Eukaryota</taxon>
        <taxon>Viridiplantae</taxon>
        <taxon>Streptophyta</taxon>
        <taxon>Embryophyta</taxon>
        <taxon>Tracheophyta</taxon>
        <taxon>Spermatophyta</taxon>
        <taxon>Magnoliopsida</taxon>
        <taxon>eudicotyledons</taxon>
        <taxon>Gunneridae</taxon>
        <taxon>Pentapetalae</taxon>
        <taxon>rosids</taxon>
        <taxon>malvids</taxon>
        <taxon>Malvales</taxon>
        <taxon>Malvaceae</taxon>
        <taxon>Malvoideae</taxon>
        <taxon>Hibiscus</taxon>
    </lineage>
</organism>
<dbReference type="PANTHER" id="PTHR37984">
    <property type="entry name" value="PROTEIN CBG26694"/>
    <property type="match status" value="1"/>
</dbReference>
<evidence type="ECO:0000313" key="10">
    <source>
        <dbReference type="EMBL" id="GMJ03684.1"/>
    </source>
</evidence>
<dbReference type="GO" id="GO:0004519">
    <property type="term" value="F:endonuclease activity"/>
    <property type="evidence" value="ECO:0007669"/>
    <property type="project" value="UniProtKB-KW"/>
</dbReference>
<dbReference type="FunFam" id="3.10.10.10:FF:000007">
    <property type="entry name" value="Retrovirus-related Pol polyprotein from transposon 17.6-like Protein"/>
    <property type="match status" value="1"/>
</dbReference>
<dbReference type="SUPFAM" id="SSF56672">
    <property type="entry name" value="DNA/RNA polymerases"/>
    <property type="match status" value="1"/>
</dbReference>
<dbReference type="Pfam" id="PF17919">
    <property type="entry name" value="RT_RNaseH_2"/>
    <property type="match status" value="1"/>
</dbReference>
<dbReference type="InterPro" id="IPR041588">
    <property type="entry name" value="Integrase_H2C2"/>
</dbReference>
<dbReference type="GO" id="GO:0008233">
    <property type="term" value="F:peptidase activity"/>
    <property type="evidence" value="ECO:0007669"/>
    <property type="project" value="UniProtKB-KW"/>
</dbReference>
<name>A0A9W7MIZ3_HIBTR</name>
<keyword evidence="8" id="KW-0511">Multifunctional enzyme</keyword>
<feature type="domain" description="Reverse transcriptase" evidence="9">
    <location>
        <begin position="165"/>
        <end position="344"/>
    </location>
</feature>
<dbReference type="InterPro" id="IPR050951">
    <property type="entry name" value="Retrovirus_Pol_polyprotein"/>
</dbReference>
<keyword evidence="2" id="KW-0808">Transferase</keyword>
<dbReference type="Gene3D" id="2.40.70.10">
    <property type="entry name" value="Acid Proteases"/>
    <property type="match status" value="1"/>
</dbReference>
<evidence type="ECO:0000256" key="4">
    <source>
        <dbReference type="ARBA" id="ARBA00022722"/>
    </source>
</evidence>
<dbReference type="Gene3D" id="3.10.10.10">
    <property type="entry name" value="HIV Type 1 Reverse Transcriptase, subunit A, domain 1"/>
    <property type="match status" value="1"/>
</dbReference>
<dbReference type="Pfam" id="PF17921">
    <property type="entry name" value="Integrase_H2C2"/>
    <property type="match status" value="1"/>
</dbReference>
<dbReference type="Proteomes" id="UP001165190">
    <property type="component" value="Unassembled WGS sequence"/>
</dbReference>
<dbReference type="AlphaFoldDB" id="A0A9W7MIZ3"/>
<evidence type="ECO:0000256" key="2">
    <source>
        <dbReference type="ARBA" id="ARBA00022679"/>
    </source>
</evidence>
<accession>A0A9W7MIZ3</accession>
<evidence type="ECO:0000259" key="9">
    <source>
        <dbReference type="PROSITE" id="PS50878"/>
    </source>
</evidence>
<keyword evidence="6" id="KW-0378">Hydrolase</keyword>
<evidence type="ECO:0000256" key="6">
    <source>
        <dbReference type="ARBA" id="ARBA00022801"/>
    </source>
</evidence>
<dbReference type="EMBL" id="BSYR01000037">
    <property type="protein sequence ID" value="GMJ03684.1"/>
    <property type="molecule type" value="Genomic_DNA"/>
</dbReference>
<evidence type="ECO:0000313" key="11">
    <source>
        <dbReference type="Proteomes" id="UP001165190"/>
    </source>
</evidence>
<dbReference type="Pfam" id="PF08284">
    <property type="entry name" value="RVP_2"/>
    <property type="match status" value="1"/>
</dbReference>
<dbReference type="InterPro" id="IPR021109">
    <property type="entry name" value="Peptidase_aspartic_dom_sf"/>
</dbReference>
<dbReference type="InterPro" id="IPR043128">
    <property type="entry name" value="Rev_trsase/Diguanyl_cyclase"/>
</dbReference>
<dbReference type="SUPFAM" id="SSF53098">
    <property type="entry name" value="Ribonuclease H-like"/>
    <property type="match status" value="1"/>
</dbReference>
<proteinExistence type="predicted"/>
<dbReference type="InterPro" id="IPR041577">
    <property type="entry name" value="RT_RNaseH_2"/>
</dbReference>
<dbReference type="InterPro" id="IPR043502">
    <property type="entry name" value="DNA/RNA_pol_sf"/>
</dbReference>
<keyword evidence="7" id="KW-0695">RNA-directed DNA polymerase</keyword>
<dbReference type="CDD" id="cd01647">
    <property type="entry name" value="RT_LTR"/>
    <property type="match status" value="1"/>
</dbReference>
<dbReference type="GO" id="GO:0003964">
    <property type="term" value="F:RNA-directed DNA polymerase activity"/>
    <property type="evidence" value="ECO:0007669"/>
    <property type="project" value="UniProtKB-KW"/>
</dbReference>
<dbReference type="Gene3D" id="1.10.340.70">
    <property type="match status" value="1"/>
</dbReference>
<evidence type="ECO:0000256" key="1">
    <source>
        <dbReference type="ARBA" id="ARBA00022670"/>
    </source>
</evidence>